<dbReference type="GO" id="GO:0003676">
    <property type="term" value="F:nucleic acid binding"/>
    <property type="evidence" value="ECO:0007669"/>
    <property type="project" value="InterPro"/>
</dbReference>
<evidence type="ECO:0000256" key="1">
    <source>
        <dbReference type="ARBA" id="ARBA00000077"/>
    </source>
</evidence>
<dbReference type="GO" id="GO:0046872">
    <property type="term" value="F:metal ion binding"/>
    <property type="evidence" value="ECO:0007669"/>
    <property type="project" value="UniProtKB-KW"/>
</dbReference>
<evidence type="ECO:0000259" key="8">
    <source>
        <dbReference type="Pfam" id="PF00075"/>
    </source>
</evidence>
<dbReference type="PANTHER" id="PTHR10642:SF26">
    <property type="entry name" value="RIBONUCLEASE H1"/>
    <property type="match status" value="1"/>
</dbReference>
<gene>
    <name evidence="9" type="ORF">FA13DRAFT_1846948</name>
</gene>
<dbReference type="InterPro" id="IPR012337">
    <property type="entry name" value="RNaseH-like_sf"/>
</dbReference>
<evidence type="ECO:0000256" key="3">
    <source>
        <dbReference type="ARBA" id="ARBA00012180"/>
    </source>
</evidence>
<reference evidence="9 10" key="1">
    <citation type="journal article" date="2019" name="Nat. Ecol. Evol.">
        <title>Megaphylogeny resolves global patterns of mushroom evolution.</title>
        <authorList>
            <person name="Varga T."/>
            <person name="Krizsan K."/>
            <person name="Foldi C."/>
            <person name="Dima B."/>
            <person name="Sanchez-Garcia M."/>
            <person name="Sanchez-Ramirez S."/>
            <person name="Szollosi G.J."/>
            <person name="Szarkandi J.G."/>
            <person name="Papp V."/>
            <person name="Albert L."/>
            <person name="Andreopoulos W."/>
            <person name="Angelini C."/>
            <person name="Antonin V."/>
            <person name="Barry K.W."/>
            <person name="Bougher N.L."/>
            <person name="Buchanan P."/>
            <person name="Buyck B."/>
            <person name="Bense V."/>
            <person name="Catcheside P."/>
            <person name="Chovatia M."/>
            <person name="Cooper J."/>
            <person name="Damon W."/>
            <person name="Desjardin D."/>
            <person name="Finy P."/>
            <person name="Geml J."/>
            <person name="Haridas S."/>
            <person name="Hughes K."/>
            <person name="Justo A."/>
            <person name="Karasinski D."/>
            <person name="Kautmanova I."/>
            <person name="Kiss B."/>
            <person name="Kocsube S."/>
            <person name="Kotiranta H."/>
            <person name="LaButti K.M."/>
            <person name="Lechner B.E."/>
            <person name="Liimatainen K."/>
            <person name="Lipzen A."/>
            <person name="Lukacs Z."/>
            <person name="Mihaltcheva S."/>
            <person name="Morgado L.N."/>
            <person name="Niskanen T."/>
            <person name="Noordeloos M.E."/>
            <person name="Ohm R.A."/>
            <person name="Ortiz-Santana B."/>
            <person name="Ovrebo C."/>
            <person name="Racz N."/>
            <person name="Riley R."/>
            <person name="Savchenko A."/>
            <person name="Shiryaev A."/>
            <person name="Soop K."/>
            <person name="Spirin V."/>
            <person name="Szebenyi C."/>
            <person name="Tomsovsky M."/>
            <person name="Tulloss R.E."/>
            <person name="Uehling J."/>
            <person name="Grigoriev I.V."/>
            <person name="Vagvolgyi C."/>
            <person name="Papp T."/>
            <person name="Martin F.M."/>
            <person name="Miettinen O."/>
            <person name="Hibbett D.S."/>
            <person name="Nagy L.G."/>
        </authorList>
    </citation>
    <scope>NUCLEOTIDE SEQUENCE [LARGE SCALE GENOMIC DNA]</scope>
    <source>
        <strain evidence="9 10">FP101781</strain>
    </source>
</reference>
<sequence length="127" mass="13976">MLTVALESTRDQDTETRMIKLYGVSTMRHTTHPMDVYVDGACLNNGRKNARAGSGAYWGPGCARNVSVRVPGAQTNNRAEVFAVLCVLRNEVTTEAPARILRLGICYGESDHTRTSKCRKGLGCDKW</sequence>
<dbReference type="EMBL" id="QPFP01000195">
    <property type="protein sequence ID" value="TEB19370.1"/>
    <property type="molecule type" value="Genomic_DNA"/>
</dbReference>
<proteinExistence type="inferred from homology"/>
<evidence type="ECO:0000313" key="9">
    <source>
        <dbReference type="EMBL" id="TEB19370.1"/>
    </source>
</evidence>
<evidence type="ECO:0000256" key="4">
    <source>
        <dbReference type="ARBA" id="ARBA00022722"/>
    </source>
</evidence>
<dbReference type="InterPro" id="IPR050092">
    <property type="entry name" value="RNase_H"/>
</dbReference>
<name>A0A4Y7SD69_COPMI</name>
<dbReference type="GO" id="GO:0004523">
    <property type="term" value="F:RNA-DNA hybrid ribonuclease activity"/>
    <property type="evidence" value="ECO:0007669"/>
    <property type="project" value="UniProtKB-EC"/>
</dbReference>
<dbReference type="STRING" id="71717.A0A4Y7SD69"/>
<dbReference type="GO" id="GO:0043137">
    <property type="term" value="P:DNA replication, removal of RNA primer"/>
    <property type="evidence" value="ECO:0007669"/>
    <property type="project" value="TreeGrafter"/>
</dbReference>
<comment type="caution">
    <text evidence="9">The sequence shown here is derived from an EMBL/GenBank/DDBJ whole genome shotgun (WGS) entry which is preliminary data.</text>
</comment>
<dbReference type="InterPro" id="IPR002156">
    <property type="entry name" value="RNaseH_domain"/>
</dbReference>
<comment type="catalytic activity">
    <reaction evidence="1">
        <text>Endonucleolytic cleavage to 5'-phosphomonoester.</text>
        <dbReference type="EC" id="3.1.26.4"/>
    </reaction>
</comment>
<organism evidence="9 10">
    <name type="scientific">Coprinellus micaceus</name>
    <name type="common">Glistening ink-cap mushroom</name>
    <name type="synonym">Coprinus micaceus</name>
    <dbReference type="NCBI Taxonomy" id="71717"/>
    <lineage>
        <taxon>Eukaryota</taxon>
        <taxon>Fungi</taxon>
        <taxon>Dikarya</taxon>
        <taxon>Basidiomycota</taxon>
        <taxon>Agaricomycotina</taxon>
        <taxon>Agaricomycetes</taxon>
        <taxon>Agaricomycetidae</taxon>
        <taxon>Agaricales</taxon>
        <taxon>Agaricineae</taxon>
        <taxon>Psathyrellaceae</taxon>
        <taxon>Coprinellus</taxon>
    </lineage>
</organism>
<feature type="domain" description="RNase H type-1" evidence="8">
    <location>
        <begin position="34"/>
        <end position="90"/>
    </location>
</feature>
<dbReference type="SUPFAM" id="SSF53098">
    <property type="entry name" value="Ribonuclease H-like"/>
    <property type="match status" value="1"/>
</dbReference>
<keyword evidence="10" id="KW-1185">Reference proteome</keyword>
<evidence type="ECO:0000256" key="5">
    <source>
        <dbReference type="ARBA" id="ARBA00022723"/>
    </source>
</evidence>
<evidence type="ECO:0000256" key="6">
    <source>
        <dbReference type="ARBA" id="ARBA00022759"/>
    </source>
</evidence>
<dbReference type="EC" id="3.1.26.4" evidence="3"/>
<dbReference type="OrthoDB" id="245563at2759"/>
<evidence type="ECO:0000256" key="7">
    <source>
        <dbReference type="ARBA" id="ARBA00022801"/>
    </source>
</evidence>
<dbReference type="Pfam" id="PF00075">
    <property type="entry name" value="RNase_H"/>
    <property type="match status" value="1"/>
</dbReference>
<evidence type="ECO:0000313" key="10">
    <source>
        <dbReference type="Proteomes" id="UP000298030"/>
    </source>
</evidence>
<keyword evidence="5" id="KW-0479">Metal-binding</keyword>
<dbReference type="Proteomes" id="UP000298030">
    <property type="component" value="Unassembled WGS sequence"/>
</dbReference>
<keyword evidence="7" id="KW-0378">Hydrolase</keyword>
<dbReference type="PANTHER" id="PTHR10642">
    <property type="entry name" value="RIBONUCLEASE H1"/>
    <property type="match status" value="1"/>
</dbReference>
<dbReference type="InterPro" id="IPR036397">
    <property type="entry name" value="RNaseH_sf"/>
</dbReference>
<evidence type="ECO:0000256" key="2">
    <source>
        <dbReference type="ARBA" id="ARBA00005300"/>
    </source>
</evidence>
<dbReference type="AlphaFoldDB" id="A0A4Y7SD69"/>
<dbReference type="Gene3D" id="3.30.420.10">
    <property type="entry name" value="Ribonuclease H-like superfamily/Ribonuclease H"/>
    <property type="match status" value="1"/>
</dbReference>
<accession>A0A4Y7SD69</accession>
<protein>
    <recommendedName>
        <fullName evidence="3">ribonuclease H</fullName>
        <ecNumber evidence="3">3.1.26.4</ecNumber>
    </recommendedName>
</protein>
<comment type="similarity">
    <text evidence="2">Belongs to the RNase H family.</text>
</comment>
<keyword evidence="4" id="KW-0540">Nuclease</keyword>
<keyword evidence="6" id="KW-0255">Endonuclease</keyword>